<dbReference type="SUPFAM" id="SSF53927">
    <property type="entry name" value="Cytidine deaminase-like"/>
    <property type="match status" value="1"/>
</dbReference>
<dbReference type="InterPro" id="IPR050202">
    <property type="entry name" value="Cyt/Deoxycyt_deaminase"/>
</dbReference>
<accession>A0A8G2BJ25</accession>
<dbReference type="Proteomes" id="UP000198615">
    <property type="component" value="Unassembled WGS sequence"/>
</dbReference>
<evidence type="ECO:0000313" key="7">
    <source>
        <dbReference type="Proteomes" id="UP000198615"/>
    </source>
</evidence>
<reference evidence="6 7" key="1">
    <citation type="submission" date="2016-10" db="EMBL/GenBank/DDBJ databases">
        <authorList>
            <person name="Varghese N."/>
            <person name="Submissions S."/>
        </authorList>
    </citation>
    <scope>NUCLEOTIDE SEQUENCE [LARGE SCALE GENOMIC DNA]</scope>
    <source>
        <strain evidence="6 7">DSM 18839</strain>
    </source>
</reference>
<evidence type="ECO:0000259" key="5">
    <source>
        <dbReference type="PROSITE" id="PS51747"/>
    </source>
</evidence>
<dbReference type="InterPro" id="IPR016192">
    <property type="entry name" value="APOBEC/CMP_deaminase_Zn-bd"/>
</dbReference>
<dbReference type="GO" id="GO:0072527">
    <property type="term" value="P:pyrimidine-containing compound metabolic process"/>
    <property type="evidence" value="ECO:0007669"/>
    <property type="project" value="UniProtKB-ARBA"/>
</dbReference>
<comment type="similarity">
    <text evidence="1">Belongs to the cytidine and deoxycytidylate deaminase family.</text>
</comment>
<evidence type="ECO:0000256" key="1">
    <source>
        <dbReference type="ARBA" id="ARBA00006576"/>
    </source>
</evidence>
<dbReference type="PANTHER" id="PTHR11644:SF2">
    <property type="entry name" value="CYTIDINE DEAMINASE"/>
    <property type="match status" value="1"/>
</dbReference>
<keyword evidence="3" id="KW-0378">Hydrolase</keyword>
<comment type="caution">
    <text evidence="6">The sequence shown here is derived from an EMBL/GenBank/DDBJ whole genome shotgun (WGS) entry which is preliminary data.</text>
</comment>
<dbReference type="GO" id="GO:0055086">
    <property type="term" value="P:nucleobase-containing small molecule metabolic process"/>
    <property type="evidence" value="ECO:0007669"/>
    <property type="project" value="UniProtKB-ARBA"/>
</dbReference>
<dbReference type="InterPro" id="IPR002125">
    <property type="entry name" value="CMP_dCMP_dom"/>
</dbReference>
<dbReference type="PROSITE" id="PS51747">
    <property type="entry name" value="CYT_DCMP_DEAMINASES_2"/>
    <property type="match status" value="1"/>
</dbReference>
<feature type="domain" description="CMP/dCMP-type deaminase" evidence="5">
    <location>
        <begin position="42"/>
        <end position="181"/>
    </location>
</feature>
<dbReference type="GO" id="GO:0004126">
    <property type="term" value="F:cytidine deaminase activity"/>
    <property type="evidence" value="ECO:0007669"/>
    <property type="project" value="UniProtKB-ARBA"/>
</dbReference>
<dbReference type="CDD" id="cd01283">
    <property type="entry name" value="cytidine_deaminase"/>
    <property type="match status" value="1"/>
</dbReference>
<dbReference type="NCBIfam" id="NF004064">
    <property type="entry name" value="PRK05578.1"/>
    <property type="match status" value="1"/>
</dbReference>
<dbReference type="GO" id="GO:0008270">
    <property type="term" value="F:zinc ion binding"/>
    <property type="evidence" value="ECO:0007669"/>
    <property type="project" value="InterPro"/>
</dbReference>
<proteinExistence type="inferred from homology"/>
<evidence type="ECO:0000256" key="2">
    <source>
        <dbReference type="ARBA" id="ARBA00022723"/>
    </source>
</evidence>
<protein>
    <submittedName>
        <fullName evidence="6">Cytidine deaminase</fullName>
    </submittedName>
</protein>
<dbReference type="InterPro" id="IPR016193">
    <property type="entry name" value="Cytidine_deaminase-like"/>
</dbReference>
<evidence type="ECO:0000256" key="3">
    <source>
        <dbReference type="ARBA" id="ARBA00022801"/>
    </source>
</evidence>
<dbReference type="PROSITE" id="PS00903">
    <property type="entry name" value="CYT_DCMP_DEAMINASES_1"/>
    <property type="match status" value="1"/>
</dbReference>
<dbReference type="Pfam" id="PF00383">
    <property type="entry name" value="dCMP_cyt_deam_1"/>
    <property type="match status" value="1"/>
</dbReference>
<evidence type="ECO:0000313" key="6">
    <source>
        <dbReference type="EMBL" id="SDF98241.1"/>
    </source>
</evidence>
<name>A0A8G2BJ25_9PROT</name>
<dbReference type="AlphaFoldDB" id="A0A8G2BJ25"/>
<dbReference type="RefSeq" id="WP_215906120.1">
    <property type="nucleotide sequence ID" value="NZ_FNBW01000008.1"/>
</dbReference>
<dbReference type="GO" id="GO:0005829">
    <property type="term" value="C:cytosol"/>
    <property type="evidence" value="ECO:0007669"/>
    <property type="project" value="TreeGrafter"/>
</dbReference>
<organism evidence="6 7">
    <name type="scientific">Thalassobaculum litoreum DSM 18839</name>
    <dbReference type="NCBI Taxonomy" id="1123362"/>
    <lineage>
        <taxon>Bacteria</taxon>
        <taxon>Pseudomonadati</taxon>
        <taxon>Pseudomonadota</taxon>
        <taxon>Alphaproteobacteria</taxon>
        <taxon>Rhodospirillales</taxon>
        <taxon>Thalassobaculaceae</taxon>
        <taxon>Thalassobaculum</taxon>
    </lineage>
</organism>
<dbReference type="GO" id="GO:0042802">
    <property type="term" value="F:identical protein binding"/>
    <property type="evidence" value="ECO:0007669"/>
    <property type="project" value="UniProtKB-ARBA"/>
</dbReference>
<dbReference type="Gene3D" id="3.40.140.10">
    <property type="entry name" value="Cytidine Deaminase, domain 2"/>
    <property type="match status" value="1"/>
</dbReference>
<keyword evidence="4" id="KW-0862">Zinc</keyword>
<gene>
    <name evidence="6" type="ORF">SAMN05660686_02991</name>
</gene>
<dbReference type="PANTHER" id="PTHR11644">
    <property type="entry name" value="CYTIDINE DEAMINASE"/>
    <property type="match status" value="1"/>
</dbReference>
<keyword evidence="2" id="KW-0479">Metal-binding</keyword>
<sequence length="183" mass="19329">MSRVALVLPAVDRPDATTPTPLGRLTVPGRAIPEKTVWVDPAEIARLRDAARDVATRAHAPYSRFRVGAALIMADDPQRRAITGANVENASYGGTICAERTALTQAASLGLRKLELLVVSCVATLDAPVADRSPCGLCRQVIHEFGNRDPETLVVVDGGGAGALGDVFDLDRLLPYGFSLGQS</sequence>
<keyword evidence="7" id="KW-1185">Reference proteome</keyword>
<dbReference type="EMBL" id="FNBW01000008">
    <property type="protein sequence ID" value="SDF98241.1"/>
    <property type="molecule type" value="Genomic_DNA"/>
</dbReference>
<evidence type="ECO:0000256" key="4">
    <source>
        <dbReference type="ARBA" id="ARBA00022833"/>
    </source>
</evidence>